<dbReference type="PANTHER" id="PTHR47485:SF1">
    <property type="entry name" value="THYLAKOID LUMENAL 17.4 KDA PROTEIN, CHLOROPLASTIC"/>
    <property type="match status" value="1"/>
</dbReference>
<proteinExistence type="predicted"/>
<dbReference type="Pfam" id="PF00805">
    <property type="entry name" value="Pentapeptide"/>
    <property type="match status" value="1"/>
</dbReference>
<comment type="caution">
    <text evidence="4">The sequence shown here is derived from an EMBL/GenBank/DDBJ whole genome shotgun (WGS) entry which is preliminary data.</text>
</comment>
<dbReference type="PANTHER" id="PTHR47485">
    <property type="entry name" value="THYLAKOID LUMENAL 17.4 KDA PROTEIN, CHLOROPLASTIC"/>
    <property type="match status" value="1"/>
</dbReference>
<dbReference type="SUPFAM" id="SSF141571">
    <property type="entry name" value="Pentapeptide repeat-like"/>
    <property type="match status" value="1"/>
</dbReference>
<evidence type="ECO:0000256" key="2">
    <source>
        <dbReference type="SAM" id="MobiDB-lite"/>
    </source>
</evidence>
<feature type="region of interest" description="Disordered" evidence="2">
    <location>
        <begin position="1"/>
        <end position="28"/>
    </location>
</feature>
<feature type="transmembrane region" description="Helical" evidence="3">
    <location>
        <begin position="137"/>
        <end position="158"/>
    </location>
</feature>
<keyword evidence="3" id="KW-1133">Transmembrane helix</keyword>
<protein>
    <submittedName>
        <fullName evidence="4">Low-complexity protein</fullName>
    </submittedName>
</protein>
<sequence length="450" mass="49203">MTNESNSSNLPTPEPIPEHNLQPDDFDTGATDNHLTSEALATQQALAAISSLQSPQHTTALKQARSGFRQSLAKQFTVKPRALLLMFVAIAAIFLGILLNNWIVGLVGTLLTLLLSLAILLPWLLEVFDEWFSPIERTLFVGFFGLIIAIIGLIRFTGIGHRLLAVGRQINWETSGSLAEWFGALGQILIAIIAVYVAWRQYVISKDLTIQQNLLTVQQNIITQQQTIDSYFQGVSDLVLDEEGLLEDWPQERAIAEGRTAAILSSVDGSGKAKILRFLSRSKLLSPLKRDSRLGRAILDGIGGYAEDRVEGVRVIDLGVMLAAADLSGTDLRWTDLSEANLVRANLVGCDLVKANLSRTILYEANLTGADFNGVRLFYGVVDKASPRSRTEPPDYQTGEQTGAVVERADFTDVQRMSDSVRYYCCAWGGEGTRATIPGGCEGIPNKLGR</sequence>
<evidence type="ECO:0000256" key="3">
    <source>
        <dbReference type="SAM" id="Phobius"/>
    </source>
</evidence>
<evidence type="ECO:0000256" key="1">
    <source>
        <dbReference type="ARBA" id="ARBA00022737"/>
    </source>
</evidence>
<feature type="transmembrane region" description="Helical" evidence="3">
    <location>
        <begin position="82"/>
        <end position="99"/>
    </location>
</feature>
<keyword evidence="3" id="KW-0812">Transmembrane</keyword>
<name>A0A9Q5Z6G5_NOSLI</name>
<feature type="compositionally biased region" description="Polar residues" evidence="2">
    <location>
        <begin position="1"/>
        <end position="11"/>
    </location>
</feature>
<evidence type="ECO:0000313" key="5">
    <source>
        <dbReference type="Proteomes" id="UP000222310"/>
    </source>
</evidence>
<dbReference type="Gene3D" id="2.160.20.80">
    <property type="entry name" value="E3 ubiquitin-protein ligase SopA"/>
    <property type="match status" value="1"/>
</dbReference>
<organism evidence="4 5">
    <name type="scientific">Nostoc linckia z8</name>
    <dbReference type="NCBI Taxonomy" id="1628746"/>
    <lineage>
        <taxon>Bacteria</taxon>
        <taxon>Bacillati</taxon>
        <taxon>Cyanobacteriota</taxon>
        <taxon>Cyanophyceae</taxon>
        <taxon>Nostocales</taxon>
        <taxon>Nostocaceae</taxon>
        <taxon>Nostoc</taxon>
    </lineage>
</organism>
<dbReference type="Proteomes" id="UP000222310">
    <property type="component" value="Unassembled WGS sequence"/>
</dbReference>
<keyword evidence="3" id="KW-0472">Membrane</keyword>
<dbReference type="InterPro" id="IPR001646">
    <property type="entry name" value="5peptide_repeat"/>
</dbReference>
<gene>
    <name evidence="4" type="ORF">VF08_31000</name>
</gene>
<keyword evidence="1" id="KW-0677">Repeat</keyword>
<dbReference type="AlphaFoldDB" id="A0A9Q5Z6G5"/>
<dbReference type="RefSeq" id="WP_099071951.1">
    <property type="nucleotide sequence ID" value="NZ_LAHD01000134.1"/>
</dbReference>
<reference evidence="4 5" key="1">
    <citation type="submission" date="2015-02" db="EMBL/GenBank/DDBJ databases">
        <title>Nostoc linckia genome annotation.</title>
        <authorList>
            <person name="Zhou Z."/>
        </authorList>
    </citation>
    <scope>NUCLEOTIDE SEQUENCE [LARGE SCALE GENOMIC DNA]</scope>
    <source>
        <strain evidence="5">z8</strain>
    </source>
</reference>
<dbReference type="GeneID" id="57098260"/>
<accession>A0A9Q5Z6G5</accession>
<feature type="transmembrane region" description="Helical" evidence="3">
    <location>
        <begin position="105"/>
        <end position="125"/>
    </location>
</feature>
<dbReference type="EMBL" id="LAHD01000134">
    <property type="protein sequence ID" value="PHJ96034.1"/>
    <property type="molecule type" value="Genomic_DNA"/>
</dbReference>
<evidence type="ECO:0000313" key="4">
    <source>
        <dbReference type="EMBL" id="PHJ96034.1"/>
    </source>
</evidence>
<feature type="transmembrane region" description="Helical" evidence="3">
    <location>
        <begin position="178"/>
        <end position="199"/>
    </location>
</feature>